<dbReference type="InterPro" id="IPR009057">
    <property type="entry name" value="Homeodomain-like_sf"/>
</dbReference>
<feature type="compositionally biased region" description="Acidic residues" evidence="14">
    <location>
        <begin position="358"/>
        <end position="377"/>
    </location>
</feature>
<dbReference type="PROSITE" id="PS50071">
    <property type="entry name" value="HOMEOBOX_2"/>
    <property type="match status" value="1"/>
</dbReference>
<dbReference type="SMR" id="A0AAJ7SRN2"/>
<protein>
    <recommendedName>
        <fullName evidence="10">H2.0-like homeobox protein</fullName>
    </recommendedName>
    <alternativeName>
        <fullName evidence="11">Homeobox protein HLX1</fullName>
    </alternativeName>
</protein>
<feature type="region of interest" description="Disordered" evidence="14">
    <location>
        <begin position="306"/>
        <end position="427"/>
    </location>
</feature>
<feature type="compositionally biased region" description="Basic and acidic residues" evidence="14">
    <location>
        <begin position="309"/>
        <end position="318"/>
    </location>
</feature>
<dbReference type="AlphaFoldDB" id="A0AAJ7SRN2"/>
<dbReference type="GO" id="GO:0000981">
    <property type="term" value="F:DNA-binding transcription factor activity, RNA polymerase II-specific"/>
    <property type="evidence" value="ECO:0007669"/>
    <property type="project" value="InterPro"/>
</dbReference>
<evidence type="ECO:0000256" key="12">
    <source>
        <dbReference type="PROSITE-ProRule" id="PRU00108"/>
    </source>
</evidence>
<comment type="function">
    <text evidence="9">Transcription factor required for TBX21/T-bet-dependent maturation of Th1 cells as well as maintenance of Th1-specific gene expression. Involved in embryogenesis and hematopoiesis.</text>
</comment>
<dbReference type="GO" id="GO:0030154">
    <property type="term" value="P:cell differentiation"/>
    <property type="evidence" value="ECO:0007669"/>
    <property type="project" value="UniProtKB-KW"/>
</dbReference>
<evidence type="ECO:0000256" key="5">
    <source>
        <dbReference type="ARBA" id="ARBA00023155"/>
    </source>
</evidence>
<dbReference type="FunFam" id="1.10.10.60:FF:000249">
    <property type="entry name" value="H2.0-like homeobox protein"/>
    <property type="match status" value="1"/>
</dbReference>
<feature type="compositionally biased region" description="Pro residues" evidence="14">
    <location>
        <begin position="68"/>
        <end position="83"/>
    </location>
</feature>
<evidence type="ECO:0000256" key="6">
    <source>
        <dbReference type="ARBA" id="ARBA00023163"/>
    </source>
</evidence>
<dbReference type="SUPFAM" id="SSF46689">
    <property type="entry name" value="Homeodomain-like"/>
    <property type="match status" value="1"/>
</dbReference>
<dbReference type="PRINTS" id="PR00024">
    <property type="entry name" value="HOMEOBOX"/>
</dbReference>
<accession>A0AAJ7SRN2</accession>
<keyword evidence="3" id="KW-0805">Transcription regulation</keyword>
<dbReference type="InterPro" id="IPR052497">
    <property type="entry name" value="H2.0_Homeobox_TF"/>
</dbReference>
<organism evidence="16 17">
    <name type="scientific">Petromyzon marinus</name>
    <name type="common">Sea lamprey</name>
    <dbReference type="NCBI Taxonomy" id="7757"/>
    <lineage>
        <taxon>Eukaryota</taxon>
        <taxon>Metazoa</taxon>
        <taxon>Chordata</taxon>
        <taxon>Craniata</taxon>
        <taxon>Vertebrata</taxon>
        <taxon>Cyclostomata</taxon>
        <taxon>Hyperoartia</taxon>
        <taxon>Petromyzontiformes</taxon>
        <taxon>Petromyzontidae</taxon>
        <taxon>Petromyzon</taxon>
    </lineage>
</organism>
<feature type="domain" description="Homeobox" evidence="15">
    <location>
        <begin position="249"/>
        <end position="309"/>
    </location>
</feature>
<dbReference type="GO" id="GO:0043565">
    <property type="term" value="F:sequence-specific DNA binding"/>
    <property type="evidence" value="ECO:0007669"/>
    <property type="project" value="TreeGrafter"/>
</dbReference>
<dbReference type="PRINTS" id="PR00031">
    <property type="entry name" value="HTHREPRESSR"/>
</dbReference>
<evidence type="ECO:0000256" key="13">
    <source>
        <dbReference type="RuleBase" id="RU000682"/>
    </source>
</evidence>
<dbReference type="PANTHER" id="PTHR46808:SF1">
    <property type="entry name" value="H2.0-LIKE HOMEOBOX PROTEIN"/>
    <property type="match status" value="1"/>
</dbReference>
<keyword evidence="2" id="KW-0221">Differentiation</keyword>
<comment type="subcellular location">
    <subcellularLocation>
        <location evidence="1 12 13">Nucleus</location>
    </subcellularLocation>
</comment>
<dbReference type="InterPro" id="IPR020479">
    <property type="entry name" value="HD_metazoa"/>
</dbReference>
<feature type="compositionally biased region" description="Basic and acidic residues" evidence="14">
    <location>
        <begin position="390"/>
        <end position="402"/>
    </location>
</feature>
<dbReference type="InterPro" id="IPR000047">
    <property type="entry name" value="HTH_motif"/>
</dbReference>
<evidence type="ECO:0000256" key="10">
    <source>
        <dbReference type="ARBA" id="ARBA00070859"/>
    </source>
</evidence>
<keyword evidence="4 12" id="KW-0238">DNA-binding</keyword>
<name>A0AAJ7SRN2_PETMA</name>
<dbReference type="CTD" id="3142"/>
<proteinExistence type="inferred from homology"/>
<evidence type="ECO:0000256" key="2">
    <source>
        <dbReference type="ARBA" id="ARBA00022782"/>
    </source>
</evidence>
<dbReference type="Pfam" id="PF00046">
    <property type="entry name" value="Homeodomain"/>
    <property type="match status" value="1"/>
</dbReference>
<evidence type="ECO:0000256" key="7">
    <source>
        <dbReference type="ARBA" id="ARBA00023242"/>
    </source>
</evidence>
<feature type="region of interest" description="Disordered" evidence="14">
    <location>
        <begin position="52"/>
        <end position="106"/>
    </location>
</feature>
<feature type="compositionally biased region" description="Low complexity" evidence="14">
    <location>
        <begin position="93"/>
        <end position="106"/>
    </location>
</feature>
<dbReference type="RefSeq" id="XP_032803565.1">
    <property type="nucleotide sequence ID" value="XM_032947674.1"/>
</dbReference>
<keyword evidence="6" id="KW-0804">Transcription</keyword>
<evidence type="ECO:0000256" key="4">
    <source>
        <dbReference type="ARBA" id="ARBA00023125"/>
    </source>
</evidence>
<dbReference type="Proteomes" id="UP001318040">
    <property type="component" value="Chromosome 6"/>
</dbReference>
<evidence type="ECO:0000313" key="17">
    <source>
        <dbReference type="RefSeq" id="XP_032803565.1"/>
    </source>
</evidence>
<dbReference type="PROSITE" id="PS00027">
    <property type="entry name" value="HOMEOBOX_1"/>
    <property type="match status" value="1"/>
</dbReference>
<keyword evidence="16" id="KW-1185">Reference proteome</keyword>
<evidence type="ECO:0000256" key="8">
    <source>
        <dbReference type="ARBA" id="ARBA00038504"/>
    </source>
</evidence>
<evidence type="ECO:0000313" key="16">
    <source>
        <dbReference type="Proteomes" id="UP001318040"/>
    </source>
</evidence>
<dbReference type="PANTHER" id="PTHR46808">
    <property type="entry name" value="H2.0-LIKE HOMEOBOX PROTEIN"/>
    <property type="match status" value="1"/>
</dbReference>
<reference evidence="17" key="1">
    <citation type="submission" date="2025-08" db="UniProtKB">
        <authorList>
            <consortium name="RefSeq"/>
        </authorList>
    </citation>
    <scope>IDENTIFICATION</scope>
    <source>
        <tissue evidence="17">Sperm</tissue>
    </source>
</reference>
<dbReference type="CDD" id="cd00086">
    <property type="entry name" value="homeodomain"/>
    <property type="match status" value="1"/>
</dbReference>
<keyword evidence="5 12" id="KW-0371">Homeobox</keyword>
<evidence type="ECO:0000256" key="3">
    <source>
        <dbReference type="ARBA" id="ARBA00023015"/>
    </source>
</evidence>
<comment type="similarity">
    <text evidence="8">Belongs to the H2.0 homeobox family.</text>
</comment>
<sequence length="427" mass="45734">MYSAGFAPYYLNGLALWPAAAAAYCAPGLADPSKKGSFCVADILHLSAVDSATLQGPPAGHKQGPTATRPPPPAGQPLRPTPRSPGGDCSERGPSPAAGAGPAAASPSPRLLLATLHAQQHCSPVTSRELKFGIERILASDFTAKASDGFFFADLPGALSPRYPGQLLVGHGGPGHQHHHQQQQQQQQQHPFAGAFPPGMHGVPGEMHAHAAAGPHLQHGRHAMPHFRDAFPGPYAVLTKETMPPNFKRKRSWSRAVFSNLQRKGLEKRFEIQKYVTKPDRKQLAAMLGLTDAQVKVWFQNRRMKWRHSKEAQKEKEQQQQQSSAQGKERLPDLSASAGDSDAASKSDAADGGSDSEGPVDEEEEEDEVDDADEEDEGAPRETGGAVDLSGREDAWKARDESPAGPPLVAEPHDVATGSRARLHGEE</sequence>
<dbReference type="InterPro" id="IPR017970">
    <property type="entry name" value="Homeobox_CS"/>
</dbReference>
<dbReference type="Gene3D" id="1.10.10.60">
    <property type="entry name" value="Homeodomain-like"/>
    <property type="match status" value="1"/>
</dbReference>
<evidence type="ECO:0000256" key="14">
    <source>
        <dbReference type="SAM" id="MobiDB-lite"/>
    </source>
</evidence>
<feature type="compositionally biased region" description="Low complexity" evidence="14">
    <location>
        <begin position="333"/>
        <end position="342"/>
    </location>
</feature>
<evidence type="ECO:0000256" key="9">
    <source>
        <dbReference type="ARBA" id="ARBA00056583"/>
    </source>
</evidence>
<keyword evidence="7 12" id="KW-0539">Nucleus</keyword>
<evidence type="ECO:0000256" key="1">
    <source>
        <dbReference type="ARBA" id="ARBA00004123"/>
    </source>
</evidence>
<dbReference type="InterPro" id="IPR001356">
    <property type="entry name" value="HD"/>
</dbReference>
<dbReference type="SMART" id="SM00389">
    <property type="entry name" value="HOX"/>
    <property type="match status" value="1"/>
</dbReference>
<evidence type="ECO:0000256" key="11">
    <source>
        <dbReference type="ARBA" id="ARBA00081876"/>
    </source>
</evidence>
<gene>
    <name evidence="17" type="primary">LOC116939395</name>
</gene>
<feature type="region of interest" description="Disordered" evidence="14">
    <location>
        <begin position="171"/>
        <end position="190"/>
    </location>
</feature>
<dbReference type="GO" id="GO:0005634">
    <property type="term" value="C:nucleus"/>
    <property type="evidence" value="ECO:0007669"/>
    <property type="project" value="UniProtKB-SubCell"/>
</dbReference>
<evidence type="ECO:0000259" key="15">
    <source>
        <dbReference type="PROSITE" id="PS50071"/>
    </source>
</evidence>
<feature type="DNA-binding region" description="Homeobox" evidence="12">
    <location>
        <begin position="251"/>
        <end position="310"/>
    </location>
</feature>